<evidence type="ECO:0000313" key="3">
    <source>
        <dbReference type="Proteomes" id="UP001204953"/>
    </source>
</evidence>
<dbReference type="Proteomes" id="UP001204953">
    <property type="component" value="Unassembled WGS sequence"/>
</dbReference>
<evidence type="ECO:0000259" key="1">
    <source>
        <dbReference type="Pfam" id="PF18723"/>
    </source>
</evidence>
<accession>A0AAE3GTL4</accession>
<dbReference type="AlphaFoldDB" id="A0AAE3GTL4"/>
<gene>
    <name evidence="2" type="ORF">NJ959_07495</name>
</gene>
<comment type="caution">
    <text evidence="2">The sequence shown here is derived from an EMBL/GenBank/DDBJ whole genome shotgun (WGS) entry which is preliminary data.</text>
</comment>
<dbReference type="RefSeq" id="WP_254011113.1">
    <property type="nucleotide sequence ID" value="NZ_JAMZMM010000049.1"/>
</dbReference>
<reference evidence="2" key="1">
    <citation type="submission" date="2022-06" db="EMBL/GenBank/DDBJ databases">
        <title>New cyanobacteria of genus Symplocastrum in benthos of Lake Baikal.</title>
        <authorList>
            <person name="Sorokovikova E."/>
            <person name="Tikhonova I."/>
            <person name="Krasnopeev A."/>
            <person name="Evseev P."/>
            <person name="Gladkikh A."/>
            <person name="Belykh O."/>
        </authorList>
    </citation>
    <scope>NUCLEOTIDE SEQUENCE</scope>
    <source>
        <strain evidence="2">BBK-W-15</strain>
    </source>
</reference>
<dbReference type="Pfam" id="PF18723">
    <property type="entry name" value="HMUDK_hel"/>
    <property type="match status" value="1"/>
</dbReference>
<proteinExistence type="predicted"/>
<protein>
    <submittedName>
        <fullName evidence="2">DNA base hypermodification protein</fullName>
    </submittedName>
</protein>
<feature type="domain" description="5-hmdU DNA kinase helical" evidence="1">
    <location>
        <begin position="47"/>
        <end position="326"/>
    </location>
</feature>
<evidence type="ECO:0000313" key="2">
    <source>
        <dbReference type="EMBL" id="MCP2728317.1"/>
    </source>
</evidence>
<sequence length="374" mass="43428">MGIKSQKHVTENVEQNKQLSLAFGEYGDERSSEPEIISHILPAKPTVVFNTYWRFAAERQKIFFKKLENAPIPWTDDPILSTYKFTNAYRASDRVSQYLIRNVIYQNNRPSSPNEVFFRIILFKIFNKIETWELLEKKLGSIIYAEYSFERYDQVLIDAIKSGQTIYSAAYIMPSGGTSFGHTAKHRNHLKLIENMMADDLPKKLADAKNMHQGFDLMREYPTIGDFLAYQFITDINYSEVTNFSEMEFVIPGPGSLDGIRKCFTDLGGLNEPEIIKFMAEIQESEFERLGLKFQSIWGRKLQLIDCQNLFCEVDKYARMKHPDISGISGRSRIKQRYSGTGKPLDYWYPPKWGINQAIEEYRTAKAHTQFKCK</sequence>
<organism evidence="2 3">
    <name type="scientific">Limnofasciculus baicalensis BBK-W-15</name>
    <dbReference type="NCBI Taxonomy" id="2699891"/>
    <lineage>
        <taxon>Bacteria</taxon>
        <taxon>Bacillati</taxon>
        <taxon>Cyanobacteriota</taxon>
        <taxon>Cyanophyceae</taxon>
        <taxon>Coleofasciculales</taxon>
        <taxon>Coleofasciculaceae</taxon>
        <taxon>Limnofasciculus</taxon>
        <taxon>Limnofasciculus baicalensis</taxon>
    </lineage>
</organism>
<dbReference type="EMBL" id="JAMZMM010000049">
    <property type="protein sequence ID" value="MCP2728317.1"/>
    <property type="molecule type" value="Genomic_DNA"/>
</dbReference>
<dbReference type="InterPro" id="IPR040684">
    <property type="entry name" value="HMUDK_hel"/>
</dbReference>
<name>A0AAE3GTL4_9CYAN</name>
<keyword evidence="3" id="KW-1185">Reference proteome</keyword>